<dbReference type="STRING" id="4999.A0A1Y1UQG1"/>
<dbReference type="Pfam" id="PF02845">
    <property type="entry name" value="CUE"/>
    <property type="match status" value="1"/>
</dbReference>
<dbReference type="SMART" id="SM00546">
    <property type="entry name" value="CUE"/>
    <property type="match status" value="1"/>
</dbReference>
<evidence type="ECO:0000256" key="4">
    <source>
        <dbReference type="ARBA" id="ARBA00023136"/>
    </source>
</evidence>
<evidence type="ECO:0000259" key="7">
    <source>
        <dbReference type="PROSITE" id="PS51140"/>
    </source>
</evidence>
<feature type="region of interest" description="Disordered" evidence="5">
    <location>
        <begin position="267"/>
        <end position="297"/>
    </location>
</feature>
<feature type="transmembrane region" description="Helical" evidence="6">
    <location>
        <begin position="50"/>
        <end position="74"/>
    </location>
</feature>
<dbReference type="PROSITE" id="PS51140">
    <property type="entry name" value="CUE"/>
    <property type="match status" value="1"/>
</dbReference>
<evidence type="ECO:0000313" key="8">
    <source>
        <dbReference type="EMBL" id="ORX39734.1"/>
    </source>
</evidence>
<proteinExistence type="predicted"/>
<sequence length="389" mass="42361">MSGFQNASVTKGMMMLLGISSLTVSLLDVKPYLHLQLVPHMTKYHQFWRIVIHPLAFTNSSELLMGLVLLYTVGIPIERSFGPRKYASFVLVSSLVSTVFSLMALVFLHKFGLRYIPAGPYGVLFSLLWQHYRIIPTLYTYRILGIELSDKAIAWMQACILYLSDIPASVLAASSGLLTGYLYRTDTLIPLPSFRYRRLLRPLKTYRIPLSLYSLLSRLFTPLIGESTAPRRANRVLPGQINSTSSALRPGTAPSLSSLLAGRLGGANLTRRPTATTPVQTEDRPVTPPVGTPINTATPSRAAAIRQTLLDRAAATSGNGPGAGSARGAVGEWVSDLTGRGSARAPTEEEIGALSNMFPNLSREVIVRALQRNDHNTAQAVEALLQEGS</sequence>
<keyword evidence="2 6" id="KW-0812">Transmembrane</keyword>
<dbReference type="Gene3D" id="1.20.1540.10">
    <property type="entry name" value="Rhomboid-like"/>
    <property type="match status" value="1"/>
</dbReference>
<evidence type="ECO:0000256" key="3">
    <source>
        <dbReference type="ARBA" id="ARBA00022989"/>
    </source>
</evidence>
<evidence type="ECO:0000256" key="2">
    <source>
        <dbReference type="ARBA" id="ARBA00022692"/>
    </source>
</evidence>
<dbReference type="FunCoup" id="A0A1Y1UQG1">
    <property type="interactions" value="8"/>
</dbReference>
<evidence type="ECO:0000256" key="5">
    <source>
        <dbReference type="SAM" id="MobiDB-lite"/>
    </source>
</evidence>
<dbReference type="GO" id="GO:0043130">
    <property type="term" value="F:ubiquitin binding"/>
    <property type="evidence" value="ECO:0007669"/>
    <property type="project" value="InterPro"/>
</dbReference>
<evidence type="ECO:0000256" key="6">
    <source>
        <dbReference type="SAM" id="Phobius"/>
    </source>
</evidence>
<dbReference type="PANTHER" id="PTHR43066:SF21">
    <property type="entry name" value="UBIQUITIN-ASSOCIATED DOMAIN-CONTAINING PROTEIN 2"/>
    <property type="match status" value="1"/>
</dbReference>
<dbReference type="InterPro" id="IPR022764">
    <property type="entry name" value="Peptidase_S54_rhomboid_dom"/>
</dbReference>
<dbReference type="AlphaFoldDB" id="A0A1Y1UQG1"/>
<keyword evidence="3 6" id="KW-1133">Transmembrane helix</keyword>
<feature type="transmembrane region" description="Helical" evidence="6">
    <location>
        <begin position="12"/>
        <end position="29"/>
    </location>
</feature>
<reference evidence="8 9" key="1">
    <citation type="submission" date="2017-03" db="EMBL/GenBank/DDBJ databases">
        <title>Widespread Adenine N6-methylation of Active Genes in Fungi.</title>
        <authorList>
            <consortium name="DOE Joint Genome Institute"/>
            <person name="Mondo S.J."/>
            <person name="Dannebaum R.O."/>
            <person name="Kuo R.C."/>
            <person name="Louie K.B."/>
            <person name="Bewick A.J."/>
            <person name="Labutti K."/>
            <person name="Haridas S."/>
            <person name="Kuo A."/>
            <person name="Salamov A."/>
            <person name="Ahrendt S.R."/>
            <person name="Lau R."/>
            <person name="Bowen B.P."/>
            <person name="Lipzen A."/>
            <person name="Sullivan W."/>
            <person name="Andreopoulos W.B."/>
            <person name="Clum A."/>
            <person name="Lindquist E."/>
            <person name="Daum C."/>
            <person name="Northen T.R."/>
            <person name="Ramamoorthy G."/>
            <person name="Schmitz R.J."/>
            <person name="Gryganskyi A."/>
            <person name="Culley D."/>
            <person name="Magnuson J."/>
            <person name="James T.Y."/>
            <person name="O'Malley M.A."/>
            <person name="Stajich J.E."/>
            <person name="Spatafora J.W."/>
            <person name="Visel A."/>
            <person name="Grigoriev I.V."/>
        </authorList>
    </citation>
    <scope>NUCLEOTIDE SEQUENCE [LARGE SCALE GENOMIC DNA]</scope>
    <source>
        <strain evidence="8 9">NRRL Y-17943</strain>
    </source>
</reference>
<dbReference type="RefSeq" id="XP_021873519.1">
    <property type="nucleotide sequence ID" value="XM_022014643.1"/>
</dbReference>
<dbReference type="EMBL" id="NBSH01000002">
    <property type="protein sequence ID" value="ORX39734.1"/>
    <property type="molecule type" value="Genomic_DNA"/>
</dbReference>
<dbReference type="GO" id="GO:0004252">
    <property type="term" value="F:serine-type endopeptidase activity"/>
    <property type="evidence" value="ECO:0007669"/>
    <property type="project" value="InterPro"/>
</dbReference>
<dbReference type="InterPro" id="IPR035952">
    <property type="entry name" value="Rhomboid-like_sf"/>
</dbReference>
<dbReference type="CDD" id="cd14279">
    <property type="entry name" value="CUE"/>
    <property type="match status" value="1"/>
</dbReference>
<dbReference type="InterPro" id="IPR009060">
    <property type="entry name" value="UBA-like_sf"/>
</dbReference>
<dbReference type="SUPFAM" id="SSF144091">
    <property type="entry name" value="Rhomboid-like"/>
    <property type="match status" value="1"/>
</dbReference>
<comment type="subcellular location">
    <subcellularLocation>
        <location evidence="1">Membrane</location>
        <topology evidence="1">Multi-pass membrane protein</topology>
    </subcellularLocation>
</comment>
<dbReference type="Pfam" id="PF01694">
    <property type="entry name" value="Rhomboid"/>
    <property type="match status" value="1"/>
</dbReference>
<keyword evidence="4 6" id="KW-0472">Membrane</keyword>
<comment type="caution">
    <text evidence="8">The sequence shown here is derived from an EMBL/GenBank/DDBJ whole genome shotgun (WGS) entry which is preliminary data.</text>
</comment>
<protein>
    <recommendedName>
        <fullName evidence="7">CUE domain-containing protein</fullName>
    </recommendedName>
</protein>
<dbReference type="PANTHER" id="PTHR43066">
    <property type="entry name" value="RHOMBOID-RELATED PROTEIN"/>
    <property type="match status" value="1"/>
</dbReference>
<dbReference type="GeneID" id="33556451"/>
<gene>
    <name evidence="8" type="ORF">BD324DRAFT_614782</name>
</gene>
<feature type="domain" description="CUE" evidence="7">
    <location>
        <begin position="346"/>
        <end position="389"/>
    </location>
</feature>
<name>A0A1Y1UQG1_9TREE</name>
<dbReference type="InterPro" id="IPR003892">
    <property type="entry name" value="CUE"/>
</dbReference>
<dbReference type="InParanoid" id="A0A1Y1UQG1"/>
<dbReference type="Proteomes" id="UP000193218">
    <property type="component" value="Unassembled WGS sequence"/>
</dbReference>
<dbReference type="GO" id="GO:0016020">
    <property type="term" value="C:membrane"/>
    <property type="evidence" value="ECO:0007669"/>
    <property type="project" value="UniProtKB-SubCell"/>
</dbReference>
<evidence type="ECO:0000313" key="9">
    <source>
        <dbReference type="Proteomes" id="UP000193218"/>
    </source>
</evidence>
<keyword evidence="9" id="KW-1185">Reference proteome</keyword>
<accession>A0A1Y1UQG1</accession>
<dbReference type="SUPFAM" id="SSF46934">
    <property type="entry name" value="UBA-like"/>
    <property type="match status" value="1"/>
</dbReference>
<dbReference type="OrthoDB" id="272778at2759"/>
<organism evidence="8 9">
    <name type="scientific">Kockovaella imperatae</name>
    <dbReference type="NCBI Taxonomy" id="4999"/>
    <lineage>
        <taxon>Eukaryota</taxon>
        <taxon>Fungi</taxon>
        <taxon>Dikarya</taxon>
        <taxon>Basidiomycota</taxon>
        <taxon>Agaricomycotina</taxon>
        <taxon>Tremellomycetes</taxon>
        <taxon>Tremellales</taxon>
        <taxon>Cuniculitremaceae</taxon>
        <taxon>Kockovaella</taxon>
    </lineage>
</organism>
<evidence type="ECO:0000256" key="1">
    <source>
        <dbReference type="ARBA" id="ARBA00004141"/>
    </source>
</evidence>
<dbReference type="Gene3D" id="1.10.8.10">
    <property type="entry name" value="DNA helicase RuvA subunit, C-terminal domain"/>
    <property type="match status" value="1"/>
</dbReference>
<feature type="transmembrane region" description="Helical" evidence="6">
    <location>
        <begin position="86"/>
        <end position="108"/>
    </location>
</feature>